<keyword evidence="2" id="KW-1185">Reference proteome</keyword>
<gene>
    <name evidence="1" type="ORF">SAMN05216167_1385</name>
</gene>
<organism evidence="1 2">
    <name type="scientific">Spirosoma endophyticum</name>
    <dbReference type="NCBI Taxonomy" id="662367"/>
    <lineage>
        <taxon>Bacteria</taxon>
        <taxon>Pseudomonadati</taxon>
        <taxon>Bacteroidota</taxon>
        <taxon>Cytophagia</taxon>
        <taxon>Cytophagales</taxon>
        <taxon>Cytophagaceae</taxon>
        <taxon>Spirosoma</taxon>
    </lineage>
</organism>
<dbReference type="OrthoDB" id="1430237at2"/>
<name>A0A1I2H7J2_9BACT</name>
<dbReference type="RefSeq" id="WP_093834723.1">
    <property type="nucleotide sequence ID" value="NZ_FOLQ01000038.1"/>
</dbReference>
<evidence type="ECO:0000313" key="1">
    <source>
        <dbReference type="EMBL" id="SFF24611.1"/>
    </source>
</evidence>
<evidence type="ECO:0000313" key="2">
    <source>
        <dbReference type="Proteomes" id="UP000198598"/>
    </source>
</evidence>
<dbReference type="EMBL" id="FOLQ01000038">
    <property type="protein sequence ID" value="SFF24611.1"/>
    <property type="molecule type" value="Genomic_DNA"/>
</dbReference>
<sequence length="175" mass="19846">MASKQDSDELFELTGNSPSSWLHQARSLKTAAQLPLDELARIKASDLSPADRSEALMSHIQSYMLLTSFSFENLIKGILTSRKPNMVDGKSLSTALWDNKNGHKVVDIIPADIILSDQERDLFIRLQAFAIWAGRYPIPMNSHDYHSAQSLLKYETTDPLIAEELFFRLVKYVIY</sequence>
<dbReference type="STRING" id="662367.SAMN05216167_1385"/>
<proteinExistence type="predicted"/>
<accession>A0A1I2H7J2</accession>
<dbReference type="AlphaFoldDB" id="A0A1I2H7J2"/>
<reference evidence="1 2" key="1">
    <citation type="submission" date="2016-10" db="EMBL/GenBank/DDBJ databases">
        <authorList>
            <person name="de Groot N.N."/>
        </authorList>
    </citation>
    <scope>NUCLEOTIDE SEQUENCE [LARGE SCALE GENOMIC DNA]</scope>
    <source>
        <strain evidence="1 2">DSM 26130</strain>
    </source>
</reference>
<dbReference type="Proteomes" id="UP000198598">
    <property type="component" value="Unassembled WGS sequence"/>
</dbReference>
<protein>
    <submittedName>
        <fullName evidence="1">Uncharacterized protein</fullName>
    </submittedName>
</protein>